<reference evidence="1" key="1">
    <citation type="journal article" date="2021" name="PeerJ">
        <title>Extensive microbial diversity within the chicken gut microbiome revealed by metagenomics and culture.</title>
        <authorList>
            <person name="Gilroy R."/>
            <person name="Ravi A."/>
            <person name="Getino M."/>
            <person name="Pursley I."/>
            <person name="Horton D.L."/>
            <person name="Alikhan N.F."/>
            <person name="Baker D."/>
            <person name="Gharbi K."/>
            <person name="Hall N."/>
            <person name="Watson M."/>
            <person name="Adriaenssens E.M."/>
            <person name="Foster-Nyarko E."/>
            <person name="Jarju S."/>
            <person name="Secka A."/>
            <person name="Antonio M."/>
            <person name="Oren A."/>
            <person name="Chaudhuri R.R."/>
            <person name="La Ragione R."/>
            <person name="Hildebrand F."/>
            <person name="Pallen M.J."/>
        </authorList>
    </citation>
    <scope>NUCLEOTIDE SEQUENCE</scope>
    <source>
        <strain evidence="1">CHK196-3914</strain>
    </source>
</reference>
<accession>A0A9D2K0G0</accession>
<reference evidence="1" key="2">
    <citation type="submission" date="2021-04" db="EMBL/GenBank/DDBJ databases">
        <authorList>
            <person name="Gilroy R."/>
        </authorList>
    </citation>
    <scope>NUCLEOTIDE SEQUENCE</scope>
    <source>
        <strain evidence="1">CHK196-3914</strain>
    </source>
</reference>
<name>A0A9D2K0G0_9FIRM</name>
<dbReference type="EMBL" id="DXAY01000046">
    <property type="protein sequence ID" value="HIZ74031.1"/>
    <property type="molecule type" value="Genomic_DNA"/>
</dbReference>
<comment type="caution">
    <text evidence="1">The sequence shown here is derived from an EMBL/GenBank/DDBJ whole genome shotgun (WGS) entry which is preliminary data.</text>
</comment>
<proteinExistence type="predicted"/>
<dbReference type="Proteomes" id="UP000824116">
    <property type="component" value="Unassembled WGS sequence"/>
</dbReference>
<organism evidence="1 2">
    <name type="scientific">Candidatus Mediterraneibacter stercoravium</name>
    <dbReference type="NCBI Taxonomy" id="2838685"/>
    <lineage>
        <taxon>Bacteria</taxon>
        <taxon>Bacillati</taxon>
        <taxon>Bacillota</taxon>
        <taxon>Clostridia</taxon>
        <taxon>Lachnospirales</taxon>
        <taxon>Lachnospiraceae</taxon>
        <taxon>Mediterraneibacter</taxon>
    </lineage>
</organism>
<protein>
    <submittedName>
        <fullName evidence="1">Uncharacterized protein</fullName>
    </submittedName>
</protein>
<evidence type="ECO:0000313" key="2">
    <source>
        <dbReference type="Proteomes" id="UP000824116"/>
    </source>
</evidence>
<sequence>MIVLNNENVIAIEKSSSNALCKSCKVLMQGLYLNPISQGVRSAVLLDCAPSETRHLHEFGMVTGMTKSIKRDLGETTRFTFAGLDDELNLIHNLTNIITRAKVPEMRASSDGS</sequence>
<gene>
    <name evidence="1" type="ORF">H9723_02130</name>
</gene>
<dbReference type="AlphaFoldDB" id="A0A9D2K0G0"/>
<evidence type="ECO:0000313" key="1">
    <source>
        <dbReference type="EMBL" id="HIZ74031.1"/>
    </source>
</evidence>